<comment type="caution">
    <text evidence="10">The sequence shown here is derived from an EMBL/GenBank/DDBJ whole genome shotgun (WGS) entry which is preliminary data.</text>
</comment>
<dbReference type="FunFam" id="1.10.8.60:FF:000030">
    <property type="entry name" value="replication factor C subunit 3"/>
    <property type="match status" value="1"/>
</dbReference>
<feature type="domain" description="AAA+ ATPase" evidence="9">
    <location>
        <begin position="243"/>
        <end position="394"/>
    </location>
</feature>
<dbReference type="InterPro" id="IPR003593">
    <property type="entry name" value="AAA+_ATPase"/>
</dbReference>
<evidence type="ECO:0000256" key="1">
    <source>
        <dbReference type="ARBA" id="ARBA00004123"/>
    </source>
</evidence>
<dbReference type="PRINTS" id="PR00060">
    <property type="entry name" value="RIBOSOMALL16"/>
</dbReference>
<dbReference type="InterPro" id="IPR047873">
    <property type="entry name" value="Ribosomal_uL16"/>
</dbReference>
<reference evidence="10" key="1">
    <citation type="journal article" date="2023" name="Mol. Phylogenet. Evol.">
        <title>Genome-scale phylogeny and comparative genomics of the fungal order Sordariales.</title>
        <authorList>
            <person name="Hensen N."/>
            <person name="Bonometti L."/>
            <person name="Westerberg I."/>
            <person name="Brannstrom I.O."/>
            <person name="Guillou S."/>
            <person name="Cros-Aarteil S."/>
            <person name="Calhoun S."/>
            <person name="Haridas S."/>
            <person name="Kuo A."/>
            <person name="Mondo S."/>
            <person name="Pangilinan J."/>
            <person name="Riley R."/>
            <person name="LaButti K."/>
            <person name="Andreopoulos B."/>
            <person name="Lipzen A."/>
            <person name="Chen C."/>
            <person name="Yan M."/>
            <person name="Daum C."/>
            <person name="Ng V."/>
            <person name="Clum A."/>
            <person name="Steindorff A."/>
            <person name="Ohm R.A."/>
            <person name="Martin F."/>
            <person name="Silar P."/>
            <person name="Natvig D.O."/>
            <person name="Lalanne C."/>
            <person name="Gautier V."/>
            <person name="Ament-Velasquez S.L."/>
            <person name="Kruys A."/>
            <person name="Hutchinson M.I."/>
            <person name="Powell A.J."/>
            <person name="Barry K."/>
            <person name="Miller A.N."/>
            <person name="Grigoriev I.V."/>
            <person name="Debuchy R."/>
            <person name="Gladieux P."/>
            <person name="Hiltunen Thoren M."/>
            <person name="Johannesson H."/>
        </authorList>
    </citation>
    <scope>NUCLEOTIDE SEQUENCE</scope>
    <source>
        <strain evidence="10">PSN293</strain>
    </source>
</reference>
<protein>
    <recommendedName>
        <fullName evidence="8">Replication factor C subunit 5</fullName>
    </recommendedName>
</protein>
<keyword evidence="4" id="KW-0235">DNA replication</keyword>
<dbReference type="SUPFAM" id="SSF48019">
    <property type="entry name" value="post-AAA+ oligomerization domain-like"/>
    <property type="match status" value="1"/>
</dbReference>
<evidence type="ECO:0000256" key="5">
    <source>
        <dbReference type="ARBA" id="ARBA00022980"/>
    </source>
</evidence>
<dbReference type="GO" id="GO:0005663">
    <property type="term" value="C:DNA replication factor C complex"/>
    <property type="evidence" value="ECO:0007669"/>
    <property type="project" value="TreeGrafter"/>
</dbReference>
<dbReference type="GO" id="GO:1990904">
    <property type="term" value="C:ribonucleoprotein complex"/>
    <property type="evidence" value="ECO:0007669"/>
    <property type="project" value="UniProtKB-KW"/>
</dbReference>
<dbReference type="PANTHER" id="PTHR11669:SF1">
    <property type="entry name" value="REPLICATION FACTOR C SUBUNIT 3"/>
    <property type="match status" value="1"/>
</dbReference>
<dbReference type="InterPro" id="IPR016180">
    <property type="entry name" value="Ribosomal_uL16_dom"/>
</dbReference>
<dbReference type="GO" id="GO:0006271">
    <property type="term" value="P:DNA strand elongation involved in DNA replication"/>
    <property type="evidence" value="ECO:0007669"/>
    <property type="project" value="UniProtKB-ARBA"/>
</dbReference>
<dbReference type="NCBIfam" id="TIGR01164">
    <property type="entry name" value="rplP_bact"/>
    <property type="match status" value="1"/>
</dbReference>
<dbReference type="Gene3D" id="1.10.8.60">
    <property type="match status" value="1"/>
</dbReference>
<accession>A0AAN6Y8P1</accession>
<keyword evidence="6" id="KW-0539">Nucleus</keyword>
<dbReference type="Proteomes" id="UP001301769">
    <property type="component" value="Unassembled WGS sequence"/>
</dbReference>
<keyword evidence="7" id="KW-0687">Ribonucleoprotein</keyword>
<keyword evidence="11" id="KW-1185">Reference proteome</keyword>
<dbReference type="Pfam" id="PF00252">
    <property type="entry name" value="Ribosomal_L16"/>
    <property type="match status" value="1"/>
</dbReference>
<dbReference type="InterPro" id="IPR000114">
    <property type="entry name" value="Ribosomal_uL16_bact-type"/>
</dbReference>
<comment type="similarity">
    <text evidence="3">Belongs to the universal ribosomal protein uL16 family.</text>
</comment>
<dbReference type="Pfam" id="PF21960">
    <property type="entry name" value="RCF1-5-like_lid"/>
    <property type="match status" value="1"/>
</dbReference>
<dbReference type="FunFam" id="3.40.50.300:FF:000136">
    <property type="entry name" value="Replication factor C subunit 5"/>
    <property type="match status" value="1"/>
</dbReference>
<evidence type="ECO:0000256" key="6">
    <source>
        <dbReference type="ARBA" id="ARBA00023242"/>
    </source>
</evidence>
<dbReference type="Pfam" id="PF22534">
    <property type="entry name" value="RFC_C"/>
    <property type="match status" value="1"/>
</dbReference>
<dbReference type="AlphaFoldDB" id="A0AAN6Y8P1"/>
<dbReference type="InterPro" id="IPR036920">
    <property type="entry name" value="Ribosomal_uL16_sf"/>
</dbReference>
<gene>
    <name evidence="10" type="ORF">QBC37DRAFT_472669</name>
</gene>
<dbReference type="SMART" id="SM00382">
    <property type="entry name" value="AAA"/>
    <property type="match status" value="1"/>
</dbReference>
<evidence type="ECO:0000256" key="7">
    <source>
        <dbReference type="ARBA" id="ARBA00023274"/>
    </source>
</evidence>
<dbReference type="GO" id="GO:0031390">
    <property type="term" value="C:Ctf18 RFC-like complex"/>
    <property type="evidence" value="ECO:0007669"/>
    <property type="project" value="TreeGrafter"/>
</dbReference>
<dbReference type="InterPro" id="IPR027417">
    <property type="entry name" value="P-loop_NTPase"/>
</dbReference>
<dbReference type="GO" id="GO:0003677">
    <property type="term" value="F:DNA binding"/>
    <property type="evidence" value="ECO:0007669"/>
    <property type="project" value="InterPro"/>
</dbReference>
<dbReference type="FunFam" id="3.90.1170.10:FF:000003">
    <property type="entry name" value="54S ribosomal protein L16, mitochondrial"/>
    <property type="match status" value="1"/>
</dbReference>
<name>A0AAN6Y8P1_9PEZI</name>
<dbReference type="GO" id="GO:0031389">
    <property type="term" value="C:Rad17 RFC-like complex"/>
    <property type="evidence" value="ECO:0007669"/>
    <property type="project" value="TreeGrafter"/>
</dbReference>
<evidence type="ECO:0000256" key="3">
    <source>
        <dbReference type="ARBA" id="ARBA00008931"/>
    </source>
</evidence>
<dbReference type="Gene3D" id="3.90.1170.10">
    <property type="entry name" value="Ribosomal protein L10e/L16"/>
    <property type="match status" value="1"/>
</dbReference>
<dbReference type="Gene3D" id="1.20.272.10">
    <property type="match status" value="1"/>
</dbReference>
<dbReference type="GO" id="GO:0006412">
    <property type="term" value="P:translation"/>
    <property type="evidence" value="ECO:0007669"/>
    <property type="project" value="InterPro"/>
</dbReference>
<evidence type="ECO:0000256" key="2">
    <source>
        <dbReference type="ARBA" id="ARBA00005378"/>
    </source>
</evidence>
<dbReference type="SUPFAM" id="SSF54686">
    <property type="entry name" value="Ribosomal protein L16p/L10e"/>
    <property type="match status" value="1"/>
</dbReference>
<proteinExistence type="inferred from homology"/>
<evidence type="ECO:0000256" key="8">
    <source>
        <dbReference type="ARBA" id="ARBA00070185"/>
    </source>
</evidence>
<dbReference type="GO" id="GO:0005840">
    <property type="term" value="C:ribosome"/>
    <property type="evidence" value="ECO:0007669"/>
    <property type="project" value="UniProtKB-KW"/>
</dbReference>
<dbReference type="InterPro" id="IPR020798">
    <property type="entry name" value="Ribosomal_uL16_CS"/>
</dbReference>
<dbReference type="FunFam" id="1.20.272.10:FF:000002">
    <property type="entry name" value="Replication factor C subunit 3"/>
    <property type="match status" value="1"/>
</dbReference>
<dbReference type="InterPro" id="IPR050238">
    <property type="entry name" value="DNA_Rep/Repair_Clamp_Loader"/>
</dbReference>
<reference evidence="10" key="2">
    <citation type="submission" date="2023-05" db="EMBL/GenBank/DDBJ databases">
        <authorList>
            <consortium name="Lawrence Berkeley National Laboratory"/>
            <person name="Steindorff A."/>
            <person name="Hensen N."/>
            <person name="Bonometti L."/>
            <person name="Westerberg I."/>
            <person name="Brannstrom I.O."/>
            <person name="Guillou S."/>
            <person name="Cros-Aarteil S."/>
            <person name="Calhoun S."/>
            <person name="Haridas S."/>
            <person name="Kuo A."/>
            <person name="Mondo S."/>
            <person name="Pangilinan J."/>
            <person name="Riley R."/>
            <person name="Labutti K."/>
            <person name="Andreopoulos B."/>
            <person name="Lipzen A."/>
            <person name="Chen C."/>
            <person name="Yanf M."/>
            <person name="Daum C."/>
            <person name="Ng V."/>
            <person name="Clum A."/>
            <person name="Ohm R."/>
            <person name="Martin F."/>
            <person name="Silar P."/>
            <person name="Natvig D."/>
            <person name="Lalanne C."/>
            <person name="Gautier V."/>
            <person name="Ament-Velasquez S.L."/>
            <person name="Kruys A."/>
            <person name="Hutchinson M.I."/>
            <person name="Powell A.J."/>
            <person name="Barry K."/>
            <person name="Miller A.N."/>
            <person name="Grigoriev I.V."/>
            <person name="Debuchy R."/>
            <person name="Gladieux P."/>
            <person name="Thoren M.H."/>
            <person name="Johannesson H."/>
        </authorList>
    </citation>
    <scope>NUCLEOTIDE SEQUENCE</scope>
    <source>
        <strain evidence="10">PSN293</strain>
    </source>
</reference>
<comment type="similarity">
    <text evidence="2">Belongs to the activator 1 small subunits family.</text>
</comment>
<evidence type="ECO:0000313" key="11">
    <source>
        <dbReference type="Proteomes" id="UP001301769"/>
    </source>
</evidence>
<dbReference type="Pfam" id="PF13177">
    <property type="entry name" value="DNA_pol3_delta2"/>
    <property type="match status" value="1"/>
</dbReference>
<organism evidence="10 11">
    <name type="scientific">Rhypophila decipiens</name>
    <dbReference type="NCBI Taxonomy" id="261697"/>
    <lineage>
        <taxon>Eukaryota</taxon>
        <taxon>Fungi</taxon>
        <taxon>Dikarya</taxon>
        <taxon>Ascomycota</taxon>
        <taxon>Pezizomycotina</taxon>
        <taxon>Sordariomycetes</taxon>
        <taxon>Sordariomycetidae</taxon>
        <taxon>Sordariales</taxon>
        <taxon>Naviculisporaceae</taxon>
        <taxon>Rhypophila</taxon>
    </lineage>
</organism>
<evidence type="ECO:0000313" key="10">
    <source>
        <dbReference type="EMBL" id="KAK4214499.1"/>
    </source>
</evidence>
<dbReference type="GO" id="GO:0006281">
    <property type="term" value="P:DNA repair"/>
    <property type="evidence" value="ECO:0007669"/>
    <property type="project" value="UniProtKB-ARBA"/>
</dbReference>
<dbReference type="GO" id="GO:0003735">
    <property type="term" value="F:structural constituent of ribosome"/>
    <property type="evidence" value="ECO:0007669"/>
    <property type="project" value="InterPro"/>
</dbReference>
<dbReference type="SUPFAM" id="SSF52540">
    <property type="entry name" value="P-loop containing nucleoside triphosphate hydrolases"/>
    <property type="match status" value="1"/>
</dbReference>
<comment type="subcellular location">
    <subcellularLocation>
        <location evidence="1">Nucleus</location>
    </subcellularLocation>
</comment>
<dbReference type="GO" id="GO:0019843">
    <property type="term" value="F:rRNA binding"/>
    <property type="evidence" value="ECO:0007669"/>
    <property type="project" value="InterPro"/>
</dbReference>
<evidence type="ECO:0000259" key="9">
    <source>
        <dbReference type="SMART" id="SM00382"/>
    </source>
</evidence>
<dbReference type="PROSITE" id="PS00701">
    <property type="entry name" value="RIBOSOMAL_L16_2"/>
    <property type="match status" value="1"/>
</dbReference>
<dbReference type="InterPro" id="IPR008921">
    <property type="entry name" value="DNA_pol3_clamp-load_cplx_C"/>
</dbReference>
<dbReference type="CDD" id="cd01433">
    <property type="entry name" value="Ribosomal_L16_L10e"/>
    <property type="match status" value="1"/>
</dbReference>
<sequence>MKQNTSSALLSAFRGLRISPVNSLRTPLAATVTARPAVPRISAVAPHVRLFSATATQAGSWLEPNINRKKKMMKGRPRVATGGSTKGTTVVWGDFGLRMWDHHRRISAKQLKLAEDTIKQRLRGQKYILYKRVACNVGVYVSGNEMRMGKGKGSFDHWAARVAVNQVLFEIRGQLHEAVIRDAFRLAGQKLPGQYEFIKKGDPPVVGITKLKDGLTIEDLKRPWKDIAPPSSTTTSSTAQSGDFPHLLVYGPSGAGKKTRIVATLKELYGPGVEKIKIDARVFQTSSNRKLEFNIVASVYHMEITPSDVGNYDRVVVQDLLKEVAQTQQVDQSAKQKFKVVVINEADHLTRDAQAALRRTMEKYSPNLRLILLANSTANIIAPIRSRTLLVRVAAPTHEEICDVLASSAKKEGWPVVKGLHQRIAQESGRNLRKALLMYEAVHAQNEKVTDTTPIPPPDWEMLIGQIAREIMEEHTPARILQVRAKLYDLLTHCIPATTILRTLTFKLIPLIDDDLKADVIKWSAFYEHRIKTGTKVIFHLEAFVAKFMRILEIYLMSMDL</sequence>
<dbReference type="CDD" id="cd00009">
    <property type="entry name" value="AAA"/>
    <property type="match status" value="1"/>
</dbReference>
<keyword evidence="5" id="KW-0689">Ribosomal protein</keyword>
<evidence type="ECO:0000256" key="4">
    <source>
        <dbReference type="ARBA" id="ARBA00022705"/>
    </source>
</evidence>
<dbReference type="GO" id="GO:0003689">
    <property type="term" value="F:DNA clamp loader activity"/>
    <property type="evidence" value="ECO:0007669"/>
    <property type="project" value="TreeGrafter"/>
</dbReference>
<dbReference type="PANTHER" id="PTHR11669">
    <property type="entry name" value="REPLICATION FACTOR C / DNA POLYMERASE III GAMMA-TAU SUBUNIT"/>
    <property type="match status" value="1"/>
</dbReference>
<dbReference type="GO" id="GO:0031391">
    <property type="term" value="C:Elg1 RFC-like complex"/>
    <property type="evidence" value="ECO:0007669"/>
    <property type="project" value="TreeGrafter"/>
</dbReference>
<dbReference type="Gene3D" id="3.40.50.300">
    <property type="entry name" value="P-loop containing nucleotide triphosphate hydrolases"/>
    <property type="match status" value="1"/>
</dbReference>
<dbReference type="EMBL" id="MU858093">
    <property type="protein sequence ID" value="KAK4214499.1"/>
    <property type="molecule type" value="Genomic_DNA"/>
</dbReference>